<dbReference type="EMBL" id="MHFR01000016">
    <property type="protein sequence ID" value="OGW99064.1"/>
    <property type="molecule type" value="Genomic_DNA"/>
</dbReference>
<gene>
    <name evidence="3" type="ORF">A3G33_01430</name>
</gene>
<reference evidence="3 4" key="1">
    <citation type="journal article" date="2016" name="Nat. Commun.">
        <title>Thousands of microbial genomes shed light on interconnected biogeochemical processes in an aquifer system.</title>
        <authorList>
            <person name="Anantharaman K."/>
            <person name="Brown C.T."/>
            <person name="Hug L.A."/>
            <person name="Sharon I."/>
            <person name="Castelle C.J."/>
            <person name="Probst A.J."/>
            <person name="Thomas B.C."/>
            <person name="Singh A."/>
            <person name="Wilkins M.J."/>
            <person name="Karaoz U."/>
            <person name="Brodie E.L."/>
            <person name="Williams K.H."/>
            <person name="Hubbard S.S."/>
            <person name="Banfield J.F."/>
        </authorList>
    </citation>
    <scope>NUCLEOTIDE SEQUENCE [LARGE SCALE GENOMIC DNA]</scope>
</reference>
<dbReference type="Proteomes" id="UP000178187">
    <property type="component" value="Unassembled WGS sequence"/>
</dbReference>
<accession>A0A1G1L1Q0</accession>
<dbReference type="Gene3D" id="3.20.20.80">
    <property type="entry name" value="Glycosidases"/>
    <property type="match status" value="1"/>
</dbReference>
<dbReference type="Pfam" id="PF02638">
    <property type="entry name" value="GHL10"/>
    <property type="match status" value="1"/>
</dbReference>
<dbReference type="PANTHER" id="PTHR43405">
    <property type="entry name" value="GLYCOSYL HYDROLASE DIGH"/>
    <property type="match status" value="1"/>
</dbReference>
<keyword evidence="1" id="KW-0732">Signal</keyword>
<evidence type="ECO:0000259" key="2">
    <source>
        <dbReference type="Pfam" id="PF02638"/>
    </source>
</evidence>
<evidence type="ECO:0000256" key="1">
    <source>
        <dbReference type="ARBA" id="ARBA00022729"/>
    </source>
</evidence>
<dbReference type="SUPFAM" id="SSF51445">
    <property type="entry name" value="(Trans)glycosidases"/>
    <property type="match status" value="1"/>
</dbReference>
<protein>
    <recommendedName>
        <fullName evidence="2">Glycosyl hydrolase-like 10 domain-containing protein</fullName>
    </recommendedName>
</protein>
<dbReference type="PANTHER" id="PTHR43405:SF1">
    <property type="entry name" value="GLYCOSYL HYDROLASE DIGH"/>
    <property type="match status" value="1"/>
</dbReference>
<organism evidence="3 4">
    <name type="scientific">Candidatus Danuiimicrobium aquiferis</name>
    <dbReference type="NCBI Taxonomy" id="1801832"/>
    <lineage>
        <taxon>Bacteria</taxon>
        <taxon>Pseudomonadati</taxon>
        <taxon>Candidatus Omnitrophota</taxon>
        <taxon>Candidatus Danuiimicrobium</taxon>
    </lineage>
</organism>
<comment type="caution">
    <text evidence="3">The sequence shown here is derived from an EMBL/GenBank/DDBJ whole genome shotgun (WGS) entry which is preliminary data.</text>
</comment>
<sequence length="390" mass="44907">MKKPIIIIYLLWMLFVFAVTVKCENLTSNSAALIRQNAEISSVEAKPLQRGLFVSVVENEIVLSSRERTNNLIDFAKKAHIQTLFVQIYRANKAWFPSKVGDSKPYKICLKKVSEDPFRLLIKEAHASGIEVHAWLNLLSLSQNEKAPLLGKYGTDILTRNVDKKRKLKDYKIDNQYFLEPGDLRVREELGKMVEEILRAYPELDGIQFDYIRYPDSNPHYGYTKMNVKRFQKATGLKTIEENSLIWKNWRREQVTDLLKLLVQKTRAIRPDIQISTTGCMSYVRAYHEAYQDWPGWLQTGLVDFVTIMSYPPTLSEFEKYISDARKRVDDFKKVNIGIGAYKLINSPGIFAEQFQFCEKAGGRSCVVFYYGSLLQNSALVNPLTGSEDI</sequence>
<name>A0A1G1L1Q0_9BACT</name>
<dbReference type="InterPro" id="IPR017853">
    <property type="entry name" value="GH"/>
</dbReference>
<dbReference type="InterPro" id="IPR052177">
    <property type="entry name" value="Divisome_Glycosyl_Hydrolase"/>
</dbReference>
<feature type="domain" description="Glycosyl hydrolase-like 10" evidence="2">
    <location>
        <begin position="50"/>
        <end position="338"/>
    </location>
</feature>
<evidence type="ECO:0000313" key="4">
    <source>
        <dbReference type="Proteomes" id="UP000178187"/>
    </source>
</evidence>
<dbReference type="AlphaFoldDB" id="A0A1G1L1Q0"/>
<proteinExistence type="predicted"/>
<evidence type="ECO:0000313" key="3">
    <source>
        <dbReference type="EMBL" id="OGW99064.1"/>
    </source>
</evidence>
<dbReference type="InterPro" id="IPR003790">
    <property type="entry name" value="GHL10"/>
</dbReference>